<evidence type="ECO:0000313" key="4">
    <source>
        <dbReference type="EMBL" id="CAF4065306.1"/>
    </source>
</evidence>
<evidence type="ECO:0000313" key="6">
    <source>
        <dbReference type="Proteomes" id="UP000663845"/>
    </source>
</evidence>
<accession>A0A814SUD5</accession>
<evidence type="ECO:0000313" key="5">
    <source>
        <dbReference type="EMBL" id="CAF4120807.1"/>
    </source>
</evidence>
<dbReference type="EMBL" id="CAJNOG010000295">
    <property type="protein sequence ID" value="CAF1152988.1"/>
    <property type="molecule type" value="Genomic_DNA"/>
</dbReference>
<dbReference type="Proteomes" id="UP000663891">
    <property type="component" value="Unassembled WGS sequence"/>
</dbReference>
<evidence type="ECO:0000313" key="2">
    <source>
        <dbReference type="EMBL" id="CAF0974980.1"/>
    </source>
</evidence>
<dbReference type="Proteomes" id="UP000663844">
    <property type="component" value="Unassembled WGS sequence"/>
</dbReference>
<feature type="compositionally biased region" description="Polar residues" evidence="1">
    <location>
        <begin position="1"/>
        <end position="18"/>
    </location>
</feature>
<feature type="region of interest" description="Disordered" evidence="1">
    <location>
        <begin position="1"/>
        <end position="22"/>
    </location>
</feature>
<organism evidence="3 6">
    <name type="scientific">Adineta steineri</name>
    <dbReference type="NCBI Taxonomy" id="433720"/>
    <lineage>
        <taxon>Eukaryota</taxon>
        <taxon>Metazoa</taxon>
        <taxon>Spiralia</taxon>
        <taxon>Gnathifera</taxon>
        <taxon>Rotifera</taxon>
        <taxon>Eurotatoria</taxon>
        <taxon>Bdelloidea</taxon>
        <taxon>Adinetida</taxon>
        <taxon>Adinetidae</taxon>
        <taxon>Adineta</taxon>
    </lineage>
</organism>
<dbReference type="AlphaFoldDB" id="A0A814SUD5"/>
<gene>
    <name evidence="3" type="ORF">JYZ213_LOCUS24209</name>
    <name evidence="4" type="ORF">OKA104_LOCUS33636</name>
    <name evidence="5" type="ORF">OXD698_LOCUS36469</name>
    <name evidence="2" type="ORF">VCS650_LOCUS13346</name>
</gene>
<evidence type="ECO:0000256" key="1">
    <source>
        <dbReference type="SAM" id="MobiDB-lite"/>
    </source>
</evidence>
<sequence>MPLNNINMVSSPSPQTLGSDDYLTPNEQLSLTSSIRLTLTFANTNNIIEASSISSLTIMQQQSSTLSSPMHSDLNLFLTSIGNEQNLSTNSSRSSSIDSLAALEEILQRQQTRNS</sequence>
<proteinExistence type="predicted"/>
<dbReference type="EMBL" id="CAJOAZ010006020">
    <property type="protein sequence ID" value="CAF4120807.1"/>
    <property type="molecule type" value="Genomic_DNA"/>
</dbReference>
<dbReference type="EMBL" id="CAJOAY010004331">
    <property type="protein sequence ID" value="CAF4065306.1"/>
    <property type="molecule type" value="Genomic_DNA"/>
</dbReference>
<comment type="caution">
    <text evidence="3">The sequence shown here is derived from an EMBL/GenBank/DDBJ whole genome shotgun (WGS) entry which is preliminary data.</text>
</comment>
<dbReference type="Proteomes" id="UP000663881">
    <property type="component" value="Unassembled WGS sequence"/>
</dbReference>
<dbReference type="OrthoDB" id="10190131at2759"/>
<protein>
    <submittedName>
        <fullName evidence="3">Uncharacterized protein</fullName>
    </submittedName>
</protein>
<evidence type="ECO:0000313" key="3">
    <source>
        <dbReference type="EMBL" id="CAF1152988.1"/>
    </source>
</evidence>
<reference evidence="3" key="1">
    <citation type="submission" date="2021-02" db="EMBL/GenBank/DDBJ databases">
        <authorList>
            <person name="Nowell W R."/>
        </authorList>
    </citation>
    <scope>NUCLEOTIDE SEQUENCE</scope>
</reference>
<name>A0A814SUD5_9BILA</name>
<dbReference type="EMBL" id="CAJNON010000107">
    <property type="protein sequence ID" value="CAF0974980.1"/>
    <property type="molecule type" value="Genomic_DNA"/>
</dbReference>
<dbReference type="Proteomes" id="UP000663845">
    <property type="component" value="Unassembled WGS sequence"/>
</dbReference>